<dbReference type="InterPro" id="IPR033138">
    <property type="entry name" value="Cu_oxidase_CS"/>
</dbReference>
<evidence type="ECO:0000256" key="1">
    <source>
        <dbReference type="ARBA" id="ARBA00022723"/>
    </source>
</evidence>
<name>A0ABD3NML5_9STRA</name>
<feature type="transmembrane region" description="Helical" evidence="4">
    <location>
        <begin position="124"/>
        <end position="144"/>
    </location>
</feature>
<dbReference type="GO" id="GO:0016491">
    <property type="term" value="F:oxidoreductase activity"/>
    <property type="evidence" value="ECO:0007669"/>
    <property type="project" value="UniProtKB-KW"/>
</dbReference>
<keyword evidence="1" id="KW-0479">Metal-binding</keyword>
<protein>
    <recommendedName>
        <fullName evidence="5">Plastocyanin-like domain-containing protein</fullName>
    </recommendedName>
</protein>
<dbReference type="InterPro" id="IPR002355">
    <property type="entry name" value="Cu_oxidase_Cu_BS"/>
</dbReference>
<evidence type="ECO:0000256" key="2">
    <source>
        <dbReference type="ARBA" id="ARBA00023002"/>
    </source>
</evidence>
<dbReference type="PROSITE" id="PS00080">
    <property type="entry name" value="MULTICOPPER_OXIDASE2"/>
    <property type="match status" value="1"/>
</dbReference>
<proteinExistence type="predicted"/>
<evidence type="ECO:0000313" key="6">
    <source>
        <dbReference type="EMBL" id="KAL3776558.1"/>
    </source>
</evidence>
<dbReference type="AlphaFoldDB" id="A0ABD3NML5"/>
<dbReference type="InterPro" id="IPR008972">
    <property type="entry name" value="Cupredoxin"/>
</dbReference>
<dbReference type="Pfam" id="PF07731">
    <property type="entry name" value="Cu-oxidase_2"/>
    <property type="match status" value="1"/>
</dbReference>
<keyword evidence="3" id="KW-0186">Copper</keyword>
<evidence type="ECO:0000313" key="7">
    <source>
        <dbReference type="Proteomes" id="UP001530400"/>
    </source>
</evidence>
<sequence>MNPIARDTINVPMKERVVIRLLANNPGPWIFHCHIDYHLAAGMAMIFTIGDPLEDWPVQETESVRLCGGNEDFDSMVRSSWTQRLIERGSVGTTTVGIDVILSDIDSGTPEEDTKDGSSAATCYGVAIWIVSATMTAVVDMMFLL</sequence>
<dbReference type="GO" id="GO:0046872">
    <property type="term" value="F:metal ion binding"/>
    <property type="evidence" value="ECO:0007669"/>
    <property type="project" value="UniProtKB-KW"/>
</dbReference>
<keyword evidence="4" id="KW-0812">Transmembrane</keyword>
<dbReference type="Proteomes" id="UP001530400">
    <property type="component" value="Unassembled WGS sequence"/>
</dbReference>
<keyword evidence="7" id="KW-1185">Reference proteome</keyword>
<accession>A0ABD3NML5</accession>
<keyword evidence="4" id="KW-0472">Membrane</keyword>
<dbReference type="EMBL" id="JALLPJ020001094">
    <property type="protein sequence ID" value="KAL3776558.1"/>
    <property type="molecule type" value="Genomic_DNA"/>
</dbReference>
<dbReference type="PANTHER" id="PTHR11709:SF394">
    <property type="entry name" value="FI03373P-RELATED"/>
    <property type="match status" value="1"/>
</dbReference>
<feature type="domain" description="Plastocyanin-like" evidence="5">
    <location>
        <begin position="2"/>
        <end position="50"/>
    </location>
</feature>
<dbReference type="PANTHER" id="PTHR11709">
    <property type="entry name" value="MULTI-COPPER OXIDASE"/>
    <property type="match status" value="1"/>
</dbReference>
<dbReference type="PROSITE" id="PS00079">
    <property type="entry name" value="MULTICOPPER_OXIDASE1"/>
    <property type="match status" value="1"/>
</dbReference>
<organism evidence="6 7">
    <name type="scientific">Cyclotella atomus</name>
    <dbReference type="NCBI Taxonomy" id="382360"/>
    <lineage>
        <taxon>Eukaryota</taxon>
        <taxon>Sar</taxon>
        <taxon>Stramenopiles</taxon>
        <taxon>Ochrophyta</taxon>
        <taxon>Bacillariophyta</taxon>
        <taxon>Coscinodiscophyceae</taxon>
        <taxon>Thalassiosirophycidae</taxon>
        <taxon>Stephanodiscales</taxon>
        <taxon>Stephanodiscaceae</taxon>
        <taxon>Cyclotella</taxon>
    </lineage>
</organism>
<dbReference type="InterPro" id="IPR011706">
    <property type="entry name" value="Cu-oxidase_C"/>
</dbReference>
<keyword evidence="4" id="KW-1133">Transmembrane helix</keyword>
<keyword evidence="2" id="KW-0560">Oxidoreductase</keyword>
<dbReference type="SUPFAM" id="SSF49503">
    <property type="entry name" value="Cupredoxins"/>
    <property type="match status" value="1"/>
</dbReference>
<comment type="caution">
    <text evidence="6">The sequence shown here is derived from an EMBL/GenBank/DDBJ whole genome shotgun (WGS) entry which is preliminary data.</text>
</comment>
<reference evidence="6 7" key="1">
    <citation type="submission" date="2024-10" db="EMBL/GenBank/DDBJ databases">
        <title>Updated reference genomes for cyclostephanoid diatoms.</title>
        <authorList>
            <person name="Roberts W.R."/>
            <person name="Alverson A.J."/>
        </authorList>
    </citation>
    <scope>NUCLEOTIDE SEQUENCE [LARGE SCALE GENOMIC DNA]</scope>
    <source>
        <strain evidence="6 7">AJA010-31</strain>
    </source>
</reference>
<evidence type="ECO:0000256" key="3">
    <source>
        <dbReference type="ARBA" id="ARBA00023008"/>
    </source>
</evidence>
<dbReference type="InterPro" id="IPR045087">
    <property type="entry name" value="Cu-oxidase_fam"/>
</dbReference>
<evidence type="ECO:0000256" key="4">
    <source>
        <dbReference type="SAM" id="Phobius"/>
    </source>
</evidence>
<evidence type="ECO:0000259" key="5">
    <source>
        <dbReference type="Pfam" id="PF07731"/>
    </source>
</evidence>
<dbReference type="Gene3D" id="2.60.40.420">
    <property type="entry name" value="Cupredoxins - blue copper proteins"/>
    <property type="match status" value="1"/>
</dbReference>
<gene>
    <name evidence="6" type="ORF">ACHAWO_001742</name>
</gene>